<keyword evidence="1" id="KW-1133">Transmembrane helix</keyword>
<reference evidence="2 3" key="1">
    <citation type="submission" date="2019-02" db="EMBL/GenBank/DDBJ databases">
        <title>Pedobacter sp. RP-3-8 sp. nov., isolated from Arctic soil.</title>
        <authorList>
            <person name="Dahal R.H."/>
        </authorList>
    </citation>
    <scope>NUCLEOTIDE SEQUENCE [LARGE SCALE GENOMIC DNA]</scope>
    <source>
        <strain evidence="2 3">RP-3-8</strain>
    </source>
</reference>
<feature type="transmembrane region" description="Helical" evidence="1">
    <location>
        <begin position="12"/>
        <end position="35"/>
    </location>
</feature>
<feature type="transmembrane region" description="Helical" evidence="1">
    <location>
        <begin position="85"/>
        <end position="103"/>
    </location>
</feature>
<protein>
    <submittedName>
        <fullName evidence="2">Uncharacterized protein</fullName>
    </submittedName>
</protein>
<accession>A0A4R0MZD8</accession>
<feature type="transmembrane region" description="Helical" evidence="1">
    <location>
        <begin position="115"/>
        <end position="134"/>
    </location>
</feature>
<gene>
    <name evidence="2" type="ORF">EZ444_18615</name>
</gene>
<dbReference type="AlphaFoldDB" id="A0A4R0MZD8"/>
<feature type="transmembrane region" description="Helical" evidence="1">
    <location>
        <begin position="57"/>
        <end position="78"/>
    </location>
</feature>
<organism evidence="2 3">
    <name type="scientific">Pedobacter hiemivivus</name>
    <dbReference type="NCBI Taxonomy" id="2530454"/>
    <lineage>
        <taxon>Bacteria</taxon>
        <taxon>Pseudomonadati</taxon>
        <taxon>Bacteroidota</taxon>
        <taxon>Sphingobacteriia</taxon>
        <taxon>Sphingobacteriales</taxon>
        <taxon>Sphingobacteriaceae</taxon>
        <taxon>Pedobacter</taxon>
    </lineage>
</organism>
<comment type="caution">
    <text evidence="2">The sequence shown here is derived from an EMBL/GenBank/DDBJ whole genome shotgun (WGS) entry which is preliminary data.</text>
</comment>
<evidence type="ECO:0000256" key="1">
    <source>
        <dbReference type="SAM" id="Phobius"/>
    </source>
</evidence>
<sequence length="155" mass="17978">MYTSKLKLTLHWLLFTAGFYLFWGLAYLVLAKFAISEFNRFKHTEGNGWTQLTATDIFWYAMFIFGIAISIFVIRVFIKYAPNRKIAAAIYALLMIVSVGVLVDKLLETTTFYLILPHIIINVAFLVPIVLTFFKEPEIIDEEEELDQDDEAHKE</sequence>
<dbReference type="Proteomes" id="UP000291117">
    <property type="component" value="Unassembled WGS sequence"/>
</dbReference>
<keyword evidence="1" id="KW-0472">Membrane</keyword>
<dbReference type="OrthoDB" id="771056at2"/>
<dbReference type="EMBL" id="SJSM01000013">
    <property type="protein sequence ID" value="TCC92748.1"/>
    <property type="molecule type" value="Genomic_DNA"/>
</dbReference>
<name>A0A4R0MZD8_9SPHI</name>
<keyword evidence="3" id="KW-1185">Reference proteome</keyword>
<dbReference type="RefSeq" id="WP_131610651.1">
    <property type="nucleotide sequence ID" value="NZ_SJSM01000013.1"/>
</dbReference>
<proteinExistence type="predicted"/>
<keyword evidence="1" id="KW-0812">Transmembrane</keyword>
<evidence type="ECO:0000313" key="2">
    <source>
        <dbReference type="EMBL" id="TCC92748.1"/>
    </source>
</evidence>
<evidence type="ECO:0000313" key="3">
    <source>
        <dbReference type="Proteomes" id="UP000291117"/>
    </source>
</evidence>